<dbReference type="Proteomes" id="UP001174936">
    <property type="component" value="Unassembled WGS sequence"/>
</dbReference>
<reference evidence="1" key="1">
    <citation type="submission" date="2023-06" db="EMBL/GenBank/DDBJ databases">
        <title>Genome-scale phylogeny and comparative genomics of the fungal order Sordariales.</title>
        <authorList>
            <consortium name="Lawrence Berkeley National Laboratory"/>
            <person name="Hensen N."/>
            <person name="Bonometti L."/>
            <person name="Westerberg I."/>
            <person name="Brannstrom I.O."/>
            <person name="Guillou S."/>
            <person name="Cros-Aarteil S."/>
            <person name="Calhoun S."/>
            <person name="Haridas S."/>
            <person name="Kuo A."/>
            <person name="Mondo S."/>
            <person name="Pangilinan J."/>
            <person name="Riley R."/>
            <person name="Labutti K."/>
            <person name="Andreopoulos B."/>
            <person name="Lipzen A."/>
            <person name="Chen C."/>
            <person name="Yanf M."/>
            <person name="Daum C."/>
            <person name="Ng V."/>
            <person name="Clum A."/>
            <person name="Steindorff A."/>
            <person name="Ohm R."/>
            <person name="Martin F."/>
            <person name="Silar P."/>
            <person name="Natvig D."/>
            <person name="Lalanne C."/>
            <person name="Gautier V."/>
            <person name="Ament-Velasquez S.L."/>
            <person name="Kruys A."/>
            <person name="Hutchinson M.I."/>
            <person name="Powell A.J."/>
            <person name="Barry K."/>
            <person name="Miller A.N."/>
            <person name="Grigoriev I.V."/>
            <person name="Debuchy R."/>
            <person name="Gladieux P."/>
            <person name="Thoren M.H."/>
            <person name="Johannesson H."/>
        </authorList>
    </citation>
    <scope>NUCLEOTIDE SEQUENCE</scope>
    <source>
        <strain evidence="1">SMH2532-1</strain>
    </source>
</reference>
<organism evidence="1 2">
    <name type="scientific">Cercophora newfieldiana</name>
    <dbReference type="NCBI Taxonomy" id="92897"/>
    <lineage>
        <taxon>Eukaryota</taxon>
        <taxon>Fungi</taxon>
        <taxon>Dikarya</taxon>
        <taxon>Ascomycota</taxon>
        <taxon>Pezizomycotina</taxon>
        <taxon>Sordariomycetes</taxon>
        <taxon>Sordariomycetidae</taxon>
        <taxon>Sordariales</taxon>
        <taxon>Lasiosphaeriaceae</taxon>
        <taxon>Cercophora</taxon>
    </lineage>
</organism>
<dbReference type="Gene3D" id="3.40.50.150">
    <property type="entry name" value="Vaccinia Virus protein VP39"/>
    <property type="match status" value="1"/>
</dbReference>
<evidence type="ECO:0000313" key="1">
    <source>
        <dbReference type="EMBL" id="KAK0656944.1"/>
    </source>
</evidence>
<dbReference type="InterPro" id="IPR029063">
    <property type="entry name" value="SAM-dependent_MTases_sf"/>
</dbReference>
<keyword evidence="2" id="KW-1185">Reference proteome</keyword>
<gene>
    <name evidence="1" type="ORF">B0T16DRAFT_400575</name>
</gene>
<sequence>MGLAGRPLPPTSSLPPLRQLDVLAESQVLSALDNLFAIYYPVAVPKSALFEAAKPFKLLNRLAPLPDSGYNSGYASEDDDGEDDLHSELENELSLLRGDEHERSFATRWLEKFIARAAEDEDRQGEDNQDDGFYREFSFPVPGGNQDVCVRLNDGLAGSRPDDHTDVGLQTWGASIVFCRMMCDAPERFGLLPENIGASPRIVELGAGTGLVSLVLGRLLPQLGFARPLVVATDYHPSVIANLRCNITANFPEPVASGTVACPVQARVLDWARTDLDPDWPLGDAPADLLLATDVVYAPEHAALLYDCASRLLAPRGVFWLLQTVRQNGRFGSVADTVEAVFPNRNSEPSARPALRILESERLEKRDGVGRGDETYYRLIRIGWA</sequence>
<dbReference type="SUPFAM" id="SSF53335">
    <property type="entry name" value="S-adenosyl-L-methionine-dependent methyltransferases"/>
    <property type="match status" value="1"/>
</dbReference>
<protein>
    <recommendedName>
        <fullName evidence="3">S-adenosylmethionine-dependent methyltransferase</fullName>
    </recommendedName>
</protein>
<dbReference type="PANTHER" id="PTHR14614:SF147">
    <property type="entry name" value="S-ADENOSYLMETHIONINE-DEPENDENT METHYLTRANSFERASE OF THE SEVEN BETA-STRAND FAMILY"/>
    <property type="match status" value="1"/>
</dbReference>
<dbReference type="GO" id="GO:0008757">
    <property type="term" value="F:S-adenosylmethionine-dependent methyltransferase activity"/>
    <property type="evidence" value="ECO:0007669"/>
    <property type="project" value="UniProtKB-ARBA"/>
</dbReference>
<name>A0AA40D1N0_9PEZI</name>
<dbReference type="Pfam" id="PF10294">
    <property type="entry name" value="Methyltransf_16"/>
    <property type="match status" value="1"/>
</dbReference>
<dbReference type="EMBL" id="JAULSV010000001">
    <property type="protein sequence ID" value="KAK0656944.1"/>
    <property type="molecule type" value="Genomic_DNA"/>
</dbReference>
<accession>A0AA40D1N0</accession>
<evidence type="ECO:0008006" key="3">
    <source>
        <dbReference type="Google" id="ProtNLM"/>
    </source>
</evidence>
<dbReference type="PANTHER" id="PTHR14614">
    <property type="entry name" value="HEPATOCELLULAR CARCINOMA-ASSOCIATED ANTIGEN"/>
    <property type="match status" value="1"/>
</dbReference>
<dbReference type="CDD" id="cd02440">
    <property type="entry name" value="AdoMet_MTases"/>
    <property type="match status" value="1"/>
</dbReference>
<comment type="caution">
    <text evidence="1">The sequence shown here is derived from an EMBL/GenBank/DDBJ whole genome shotgun (WGS) entry which is preliminary data.</text>
</comment>
<proteinExistence type="predicted"/>
<dbReference type="InterPro" id="IPR019410">
    <property type="entry name" value="Methyltransf_16"/>
</dbReference>
<dbReference type="AlphaFoldDB" id="A0AA40D1N0"/>
<evidence type="ECO:0000313" key="2">
    <source>
        <dbReference type="Proteomes" id="UP001174936"/>
    </source>
</evidence>